<evidence type="ECO:0000313" key="2">
    <source>
        <dbReference type="Proteomes" id="UP000796761"/>
    </source>
</evidence>
<keyword evidence="2" id="KW-1185">Reference proteome</keyword>
<proteinExistence type="predicted"/>
<name>A0A8K1LRN0_9PASS</name>
<accession>A0A8K1LRN0</accession>
<dbReference type="AlphaFoldDB" id="A0A8K1LRN0"/>
<evidence type="ECO:0000313" key="1">
    <source>
        <dbReference type="EMBL" id="TRZ23809.1"/>
    </source>
</evidence>
<organism evidence="1 2">
    <name type="scientific">Zosterops borbonicus</name>
    <dbReference type="NCBI Taxonomy" id="364589"/>
    <lineage>
        <taxon>Eukaryota</taxon>
        <taxon>Metazoa</taxon>
        <taxon>Chordata</taxon>
        <taxon>Craniata</taxon>
        <taxon>Vertebrata</taxon>
        <taxon>Euteleostomi</taxon>
        <taxon>Archelosauria</taxon>
        <taxon>Archosauria</taxon>
        <taxon>Dinosauria</taxon>
        <taxon>Saurischia</taxon>
        <taxon>Theropoda</taxon>
        <taxon>Coelurosauria</taxon>
        <taxon>Aves</taxon>
        <taxon>Neognathae</taxon>
        <taxon>Neoaves</taxon>
        <taxon>Telluraves</taxon>
        <taxon>Australaves</taxon>
        <taxon>Passeriformes</taxon>
        <taxon>Sylvioidea</taxon>
        <taxon>Zosteropidae</taxon>
        <taxon>Zosterops</taxon>
    </lineage>
</organism>
<dbReference type="Proteomes" id="UP000796761">
    <property type="component" value="Unassembled WGS sequence"/>
</dbReference>
<reference evidence="1" key="1">
    <citation type="submission" date="2019-04" db="EMBL/GenBank/DDBJ databases">
        <title>Genome assembly of Zosterops borbonicus 15179.</title>
        <authorList>
            <person name="Leroy T."/>
            <person name="Anselmetti Y."/>
            <person name="Tilak M.-K."/>
            <person name="Nabholz B."/>
        </authorList>
    </citation>
    <scope>NUCLEOTIDE SEQUENCE</scope>
    <source>
        <strain evidence="1">HGM_15179</strain>
        <tissue evidence="1">Muscle</tissue>
    </source>
</reference>
<comment type="caution">
    <text evidence="1">The sequence shown here is derived from an EMBL/GenBank/DDBJ whole genome shotgun (WGS) entry which is preliminary data.</text>
</comment>
<protein>
    <submittedName>
        <fullName evidence="1">Uncharacterized protein</fullName>
    </submittedName>
</protein>
<sequence>MFVLLRVHAKDKCTMTNCTIYLNIVSGDSKEKKINWNCADKELAEDFPMSSTGEESKMLMLEANQGKLRWGCLLGSELAGPVRQAANLQEKEGKGKLSLNLDNPACTSNIQIRRETKIVLKQKMKDNMNIMPDSNVQGNKQELEGGVLNKGDYDLERLTET</sequence>
<dbReference type="EMBL" id="SWJQ01000063">
    <property type="protein sequence ID" value="TRZ23809.1"/>
    <property type="molecule type" value="Genomic_DNA"/>
</dbReference>
<gene>
    <name evidence="1" type="ORF">HGM15179_003319</name>
</gene>